<dbReference type="Proteomes" id="UP000199662">
    <property type="component" value="Unassembled WGS sequence"/>
</dbReference>
<dbReference type="CDD" id="cd05362">
    <property type="entry name" value="THN_reductase-like_SDR_c"/>
    <property type="match status" value="1"/>
</dbReference>
<comment type="similarity">
    <text evidence="1">Belongs to the short-chain dehydrogenases/reductases (SDR) family.</text>
</comment>
<evidence type="ECO:0000313" key="3">
    <source>
        <dbReference type="EMBL" id="SEI97704.1"/>
    </source>
</evidence>
<proteinExistence type="inferred from homology"/>
<name>A0A1H6V453_9FIRM</name>
<dbReference type="EMBL" id="FNZK01000002">
    <property type="protein sequence ID" value="SEI97704.1"/>
    <property type="molecule type" value="Genomic_DNA"/>
</dbReference>
<dbReference type="InterPro" id="IPR002347">
    <property type="entry name" value="SDR_fam"/>
</dbReference>
<dbReference type="GO" id="GO:0016614">
    <property type="term" value="F:oxidoreductase activity, acting on CH-OH group of donors"/>
    <property type="evidence" value="ECO:0007669"/>
    <property type="project" value="UniProtKB-ARBA"/>
</dbReference>
<reference evidence="3 4" key="1">
    <citation type="submission" date="2016-10" db="EMBL/GenBank/DDBJ databases">
        <authorList>
            <person name="de Groot N.N."/>
        </authorList>
    </citation>
    <scope>NUCLEOTIDE SEQUENCE [LARGE SCALE GENOMIC DNA]</scope>
    <source>
        <strain evidence="3 4">DSM 2179</strain>
    </source>
</reference>
<evidence type="ECO:0000313" key="4">
    <source>
        <dbReference type="Proteomes" id="UP000199662"/>
    </source>
</evidence>
<dbReference type="InterPro" id="IPR036291">
    <property type="entry name" value="NAD(P)-bd_dom_sf"/>
</dbReference>
<dbReference type="PRINTS" id="PR00080">
    <property type="entry name" value="SDRFAMILY"/>
</dbReference>
<dbReference type="Pfam" id="PF13561">
    <property type="entry name" value="adh_short_C2"/>
    <property type="match status" value="1"/>
</dbReference>
<dbReference type="SUPFAM" id="SSF51735">
    <property type="entry name" value="NAD(P)-binding Rossmann-fold domains"/>
    <property type="match status" value="1"/>
</dbReference>
<keyword evidence="2" id="KW-0560">Oxidoreductase</keyword>
<dbReference type="PANTHER" id="PTHR48107:SF7">
    <property type="entry name" value="RE15974P"/>
    <property type="match status" value="1"/>
</dbReference>
<dbReference type="AlphaFoldDB" id="A0A1H6V453"/>
<dbReference type="PRINTS" id="PR00081">
    <property type="entry name" value="GDHRDH"/>
</dbReference>
<accession>A0A1H6V453</accession>
<evidence type="ECO:0000256" key="1">
    <source>
        <dbReference type="ARBA" id="ARBA00006484"/>
    </source>
</evidence>
<dbReference type="NCBIfam" id="NF005559">
    <property type="entry name" value="PRK07231.1"/>
    <property type="match status" value="1"/>
</dbReference>
<protein>
    <submittedName>
        <fullName evidence="3">3-oxoacyl-[acyl-carrier protein] reductase</fullName>
    </submittedName>
</protein>
<dbReference type="FunFam" id="3.40.50.720:FF:000084">
    <property type="entry name" value="Short-chain dehydrogenase reductase"/>
    <property type="match status" value="1"/>
</dbReference>
<organism evidence="3 4">
    <name type="scientific">Propionispira arboris</name>
    <dbReference type="NCBI Taxonomy" id="84035"/>
    <lineage>
        <taxon>Bacteria</taxon>
        <taxon>Bacillati</taxon>
        <taxon>Bacillota</taxon>
        <taxon>Negativicutes</taxon>
        <taxon>Selenomonadales</taxon>
        <taxon>Selenomonadaceae</taxon>
        <taxon>Propionispira</taxon>
    </lineage>
</organism>
<dbReference type="Gene3D" id="3.40.50.720">
    <property type="entry name" value="NAD(P)-binding Rossmann-like Domain"/>
    <property type="match status" value="1"/>
</dbReference>
<dbReference type="RefSeq" id="WP_218144865.1">
    <property type="nucleotide sequence ID" value="NZ_FNZK01000002.1"/>
</dbReference>
<dbReference type="STRING" id="84035.SAMN05660742_102142"/>
<dbReference type="PANTHER" id="PTHR48107">
    <property type="entry name" value="NADPH-DEPENDENT ALDEHYDE REDUCTASE-LIKE PROTEIN, CHLOROPLASTIC-RELATED"/>
    <property type="match status" value="1"/>
</dbReference>
<keyword evidence="4" id="KW-1185">Reference proteome</keyword>
<evidence type="ECO:0000256" key="2">
    <source>
        <dbReference type="ARBA" id="ARBA00023002"/>
    </source>
</evidence>
<gene>
    <name evidence="3" type="ORF">SAMN05660742_102142</name>
</gene>
<sequence length="248" mass="26980">MKMKILEGKVAIITGSSRGIGRVVAEQLADLGANVVINYSSNRQKADDVVEGILKKGGKAVALHADLSKLNDVKELFTKTIDEFGKVDILINNAGLMITKPLSDVTEDDFDKQFAVNVKGTFFACQQALKHMENNGRIVNFSTSVAGQMFPTYSVYAGTKGAVEQFTRQLAKEFGSKQITINAVAPGPVNTELFKLGKTEQQIDAMKKMNAFGRIGEPEDIANVIEFLVSDQSQWVTGQTLRVNGGFI</sequence>
<dbReference type="GO" id="GO:0008206">
    <property type="term" value="P:bile acid metabolic process"/>
    <property type="evidence" value="ECO:0007669"/>
    <property type="project" value="UniProtKB-ARBA"/>
</dbReference>